<keyword evidence="2" id="KW-0489">Methyltransferase</keyword>
<evidence type="ECO:0000256" key="4">
    <source>
        <dbReference type="ARBA" id="ARBA00022691"/>
    </source>
</evidence>
<evidence type="ECO:0000256" key="1">
    <source>
        <dbReference type="ARBA" id="ARBA00010815"/>
    </source>
</evidence>
<dbReference type="EMBL" id="JBBNAG010000010">
    <property type="protein sequence ID" value="KAK9101425.1"/>
    <property type="molecule type" value="Genomic_DNA"/>
</dbReference>
<proteinExistence type="inferred from homology"/>
<dbReference type="PANTHER" id="PTHR43832">
    <property type="match status" value="1"/>
</dbReference>
<comment type="caution">
    <text evidence="5">The sequence shown here is derived from an EMBL/GenBank/DDBJ whole genome shotgun (WGS) entry which is preliminary data.</text>
</comment>
<keyword evidence="6" id="KW-1185">Reference proteome</keyword>
<dbReference type="AlphaFoldDB" id="A0AAP0EXC1"/>
<protein>
    <submittedName>
        <fullName evidence="5">Uncharacterized protein</fullName>
    </submittedName>
</protein>
<sequence>MTLDEAEIALLDLYCERSHIKEGHRVLDLGCGHGALTMHVARKYKNCHVTGITYSVSQKEYIEEQCKINKLTNVDIKLADITTHEMEDRFDRIVAIGLIEHMKNYELLLRKISKWMTPDGLLFIDYLCHKTCAYNFEVNKY</sequence>
<organism evidence="5 6">
    <name type="scientific">Stephania cephalantha</name>
    <dbReference type="NCBI Taxonomy" id="152367"/>
    <lineage>
        <taxon>Eukaryota</taxon>
        <taxon>Viridiplantae</taxon>
        <taxon>Streptophyta</taxon>
        <taxon>Embryophyta</taxon>
        <taxon>Tracheophyta</taxon>
        <taxon>Spermatophyta</taxon>
        <taxon>Magnoliopsida</taxon>
        <taxon>Ranunculales</taxon>
        <taxon>Menispermaceae</taxon>
        <taxon>Menispermoideae</taxon>
        <taxon>Cissampelideae</taxon>
        <taxon>Stephania</taxon>
    </lineage>
</organism>
<dbReference type="SUPFAM" id="SSF53335">
    <property type="entry name" value="S-adenosyl-L-methionine-dependent methyltransferases"/>
    <property type="match status" value="1"/>
</dbReference>
<keyword evidence="3" id="KW-0808">Transferase</keyword>
<gene>
    <name evidence="5" type="ORF">Scep_024855</name>
</gene>
<dbReference type="GO" id="GO:0008168">
    <property type="term" value="F:methyltransferase activity"/>
    <property type="evidence" value="ECO:0007669"/>
    <property type="project" value="UniProtKB-KW"/>
</dbReference>
<dbReference type="Pfam" id="PF02353">
    <property type="entry name" value="CMAS"/>
    <property type="match status" value="1"/>
</dbReference>
<dbReference type="Gene3D" id="3.40.50.150">
    <property type="entry name" value="Vaccinia Virus protein VP39"/>
    <property type="match status" value="1"/>
</dbReference>
<keyword evidence="4" id="KW-0949">S-adenosyl-L-methionine</keyword>
<evidence type="ECO:0000256" key="2">
    <source>
        <dbReference type="ARBA" id="ARBA00022603"/>
    </source>
</evidence>
<comment type="similarity">
    <text evidence="1">Belongs to the CFA/CMAS family.</text>
</comment>
<dbReference type="CDD" id="cd02440">
    <property type="entry name" value="AdoMet_MTases"/>
    <property type="match status" value="1"/>
</dbReference>
<dbReference type="PANTHER" id="PTHR43832:SF1">
    <property type="entry name" value="S-ADENOSYL-L-METHIONINE-DEPENDENT METHYLTRANSFERASES SUPERFAMILY PROTEIN"/>
    <property type="match status" value="1"/>
</dbReference>
<evidence type="ECO:0000313" key="5">
    <source>
        <dbReference type="EMBL" id="KAK9101425.1"/>
    </source>
</evidence>
<evidence type="ECO:0000313" key="6">
    <source>
        <dbReference type="Proteomes" id="UP001419268"/>
    </source>
</evidence>
<dbReference type="GO" id="GO:0032259">
    <property type="term" value="P:methylation"/>
    <property type="evidence" value="ECO:0007669"/>
    <property type="project" value="UniProtKB-KW"/>
</dbReference>
<accession>A0AAP0EXC1</accession>
<evidence type="ECO:0000256" key="3">
    <source>
        <dbReference type="ARBA" id="ARBA00022679"/>
    </source>
</evidence>
<name>A0AAP0EXC1_9MAGN</name>
<dbReference type="InterPro" id="IPR029063">
    <property type="entry name" value="SAM-dependent_MTases_sf"/>
</dbReference>
<dbReference type="Proteomes" id="UP001419268">
    <property type="component" value="Unassembled WGS sequence"/>
</dbReference>
<reference evidence="5 6" key="1">
    <citation type="submission" date="2024-01" db="EMBL/GenBank/DDBJ databases">
        <title>Genome assemblies of Stephania.</title>
        <authorList>
            <person name="Yang L."/>
        </authorList>
    </citation>
    <scope>NUCLEOTIDE SEQUENCE [LARGE SCALE GENOMIC DNA]</scope>
    <source>
        <strain evidence="5">JXDWG</strain>
        <tissue evidence="5">Leaf</tissue>
    </source>
</reference>